<gene>
    <name evidence="2" type="ORF">PR048_009727</name>
</gene>
<reference evidence="2 3" key="1">
    <citation type="submission" date="2023-02" db="EMBL/GenBank/DDBJ databases">
        <title>LHISI_Scaffold_Assembly.</title>
        <authorList>
            <person name="Stuart O.P."/>
            <person name="Cleave R."/>
            <person name="Magrath M.J.L."/>
            <person name="Mikheyev A.S."/>
        </authorList>
    </citation>
    <scope>NUCLEOTIDE SEQUENCE [LARGE SCALE GENOMIC DNA]</scope>
    <source>
        <strain evidence="2">Daus_M_001</strain>
        <tissue evidence="2">Leg muscle</tissue>
    </source>
</reference>
<evidence type="ECO:0000256" key="1">
    <source>
        <dbReference type="SAM" id="MobiDB-lite"/>
    </source>
</evidence>
<evidence type="ECO:0000313" key="2">
    <source>
        <dbReference type="EMBL" id="KAJ8890219.1"/>
    </source>
</evidence>
<name>A0ABQ9I0S0_9NEOP</name>
<comment type="caution">
    <text evidence="2">The sequence shown here is derived from an EMBL/GenBank/DDBJ whole genome shotgun (WGS) entry which is preliminary data.</text>
</comment>
<dbReference type="Proteomes" id="UP001159363">
    <property type="component" value="Chromosome 3"/>
</dbReference>
<proteinExistence type="predicted"/>
<sequence length="257" mass="28769">MHIMDPRLSPSAKGNLNTRKKAGKLKVVPSTGKGFSSQEINAYYSVELLIPGSAARASEAVRYGSHTIDDLPMITNCNPGRGQIGGVQRQETINFHSSDLRPDLRRATGVNVLTPTIPNRLHQEHKCAYKPMKCPSLSHHYRTEQLAWGHAHLDWELASLKRMLTDESHNLQEVSYHTTALNSQVDRYELLGTCMGDVQTCNCQSSNPPETHRRLVQTAQGEELDLIPQEILDNLICSMTRHFHNPSSDLPIFTILP</sequence>
<protein>
    <submittedName>
        <fullName evidence="2">Uncharacterized protein</fullName>
    </submittedName>
</protein>
<keyword evidence="3" id="KW-1185">Reference proteome</keyword>
<accession>A0ABQ9I0S0</accession>
<feature type="region of interest" description="Disordered" evidence="1">
    <location>
        <begin position="1"/>
        <end position="21"/>
    </location>
</feature>
<dbReference type="EMBL" id="JARBHB010000003">
    <property type="protein sequence ID" value="KAJ8890219.1"/>
    <property type="molecule type" value="Genomic_DNA"/>
</dbReference>
<organism evidence="2 3">
    <name type="scientific">Dryococelus australis</name>
    <dbReference type="NCBI Taxonomy" id="614101"/>
    <lineage>
        <taxon>Eukaryota</taxon>
        <taxon>Metazoa</taxon>
        <taxon>Ecdysozoa</taxon>
        <taxon>Arthropoda</taxon>
        <taxon>Hexapoda</taxon>
        <taxon>Insecta</taxon>
        <taxon>Pterygota</taxon>
        <taxon>Neoptera</taxon>
        <taxon>Polyneoptera</taxon>
        <taxon>Phasmatodea</taxon>
        <taxon>Verophasmatodea</taxon>
        <taxon>Anareolatae</taxon>
        <taxon>Phasmatidae</taxon>
        <taxon>Eurycanthinae</taxon>
        <taxon>Dryococelus</taxon>
    </lineage>
</organism>
<evidence type="ECO:0000313" key="3">
    <source>
        <dbReference type="Proteomes" id="UP001159363"/>
    </source>
</evidence>